<reference evidence="2" key="1">
    <citation type="submission" date="2021-06" db="EMBL/GenBank/DDBJ databases">
        <authorList>
            <person name="Hodson N. C."/>
            <person name="Mongue J. A."/>
            <person name="Jaron S. K."/>
        </authorList>
    </citation>
    <scope>NUCLEOTIDE SEQUENCE</scope>
</reference>
<organism evidence="2 3">
    <name type="scientific">Allacma fusca</name>
    <dbReference type="NCBI Taxonomy" id="39272"/>
    <lineage>
        <taxon>Eukaryota</taxon>
        <taxon>Metazoa</taxon>
        <taxon>Ecdysozoa</taxon>
        <taxon>Arthropoda</taxon>
        <taxon>Hexapoda</taxon>
        <taxon>Collembola</taxon>
        <taxon>Symphypleona</taxon>
        <taxon>Sminthuridae</taxon>
        <taxon>Allacma</taxon>
    </lineage>
</organism>
<evidence type="ECO:0000313" key="2">
    <source>
        <dbReference type="EMBL" id="CAG7732446.1"/>
    </source>
</evidence>
<sequence length="26" mass="2863">YNLRSQEGCNYNANSNRSTLGVTSTL</sequence>
<name>A0A8J2KVG3_9HEXA</name>
<comment type="caution">
    <text evidence="2">The sequence shown here is derived from an EMBL/GenBank/DDBJ whole genome shotgun (WGS) entry which is preliminary data.</text>
</comment>
<accession>A0A8J2KVG3</accession>
<gene>
    <name evidence="2" type="ORF">AFUS01_LOCUS20965</name>
</gene>
<dbReference type="AlphaFoldDB" id="A0A8J2KVG3"/>
<feature type="region of interest" description="Disordered" evidence="1">
    <location>
        <begin position="1"/>
        <end position="26"/>
    </location>
</feature>
<protein>
    <submittedName>
        <fullName evidence="2">Uncharacterized protein</fullName>
    </submittedName>
</protein>
<evidence type="ECO:0000256" key="1">
    <source>
        <dbReference type="SAM" id="MobiDB-lite"/>
    </source>
</evidence>
<evidence type="ECO:0000313" key="3">
    <source>
        <dbReference type="Proteomes" id="UP000708208"/>
    </source>
</evidence>
<dbReference type="Proteomes" id="UP000708208">
    <property type="component" value="Unassembled WGS sequence"/>
</dbReference>
<dbReference type="EMBL" id="CAJVCH010231617">
    <property type="protein sequence ID" value="CAG7732446.1"/>
    <property type="molecule type" value="Genomic_DNA"/>
</dbReference>
<proteinExistence type="predicted"/>
<feature type="non-terminal residue" evidence="2">
    <location>
        <position position="1"/>
    </location>
</feature>
<keyword evidence="3" id="KW-1185">Reference proteome</keyword>